<sequence>MCNWVQIRKFRRVSNHNRTKQGDALSHLLIYIVLEVAVGEVQGGYQGLTCGLNISLLVYADNDVILDETEQDI</sequence>
<proteinExistence type="predicted"/>
<dbReference type="Proteomes" id="UP000478052">
    <property type="component" value="Unassembled WGS sequence"/>
</dbReference>
<protein>
    <submittedName>
        <fullName evidence="1">Retrovirus-related Pol polyprotein from type-2 retrotransposable element R2DM</fullName>
    </submittedName>
</protein>
<gene>
    <name evidence="1" type="ORF">FWK35_00015513</name>
</gene>
<dbReference type="EMBL" id="VUJU01003696">
    <property type="protein sequence ID" value="KAF0757037.1"/>
    <property type="molecule type" value="Genomic_DNA"/>
</dbReference>
<keyword evidence="2" id="KW-1185">Reference proteome</keyword>
<reference evidence="1 2" key="1">
    <citation type="submission" date="2019-08" db="EMBL/GenBank/DDBJ databases">
        <title>Whole genome of Aphis craccivora.</title>
        <authorList>
            <person name="Voronova N.V."/>
            <person name="Shulinski R.S."/>
            <person name="Bandarenka Y.V."/>
            <person name="Zhorov D.G."/>
            <person name="Warner D."/>
        </authorList>
    </citation>
    <scope>NUCLEOTIDE SEQUENCE [LARGE SCALE GENOMIC DNA]</scope>
    <source>
        <strain evidence="1">180601</strain>
        <tissue evidence="1">Whole Body</tissue>
    </source>
</reference>
<dbReference type="AlphaFoldDB" id="A0A6G0YJC5"/>
<accession>A0A6G0YJC5</accession>
<comment type="caution">
    <text evidence="1">The sequence shown here is derived from an EMBL/GenBank/DDBJ whole genome shotgun (WGS) entry which is preliminary data.</text>
</comment>
<evidence type="ECO:0000313" key="2">
    <source>
        <dbReference type="Proteomes" id="UP000478052"/>
    </source>
</evidence>
<organism evidence="1 2">
    <name type="scientific">Aphis craccivora</name>
    <name type="common">Cowpea aphid</name>
    <dbReference type="NCBI Taxonomy" id="307492"/>
    <lineage>
        <taxon>Eukaryota</taxon>
        <taxon>Metazoa</taxon>
        <taxon>Ecdysozoa</taxon>
        <taxon>Arthropoda</taxon>
        <taxon>Hexapoda</taxon>
        <taxon>Insecta</taxon>
        <taxon>Pterygota</taxon>
        <taxon>Neoptera</taxon>
        <taxon>Paraneoptera</taxon>
        <taxon>Hemiptera</taxon>
        <taxon>Sternorrhyncha</taxon>
        <taxon>Aphidomorpha</taxon>
        <taxon>Aphidoidea</taxon>
        <taxon>Aphididae</taxon>
        <taxon>Aphidini</taxon>
        <taxon>Aphis</taxon>
        <taxon>Aphis</taxon>
    </lineage>
</organism>
<evidence type="ECO:0000313" key="1">
    <source>
        <dbReference type="EMBL" id="KAF0757037.1"/>
    </source>
</evidence>
<dbReference type="OrthoDB" id="6625104at2759"/>
<name>A0A6G0YJC5_APHCR</name>